<reference evidence="1" key="1">
    <citation type="journal article" date="2020" name="Stud. Mycol.">
        <title>101 Dothideomycetes genomes: a test case for predicting lifestyles and emergence of pathogens.</title>
        <authorList>
            <person name="Haridas S."/>
            <person name="Albert R."/>
            <person name="Binder M."/>
            <person name="Bloem J."/>
            <person name="Labutti K."/>
            <person name="Salamov A."/>
            <person name="Andreopoulos B."/>
            <person name="Baker S."/>
            <person name="Barry K."/>
            <person name="Bills G."/>
            <person name="Bluhm B."/>
            <person name="Cannon C."/>
            <person name="Castanera R."/>
            <person name="Culley D."/>
            <person name="Daum C."/>
            <person name="Ezra D."/>
            <person name="Gonzalez J."/>
            <person name="Henrissat B."/>
            <person name="Kuo A."/>
            <person name="Liang C."/>
            <person name="Lipzen A."/>
            <person name="Lutzoni F."/>
            <person name="Magnuson J."/>
            <person name="Mondo S."/>
            <person name="Nolan M."/>
            <person name="Ohm R."/>
            <person name="Pangilinan J."/>
            <person name="Park H.-J."/>
            <person name="Ramirez L."/>
            <person name="Alfaro M."/>
            <person name="Sun H."/>
            <person name="Tritt A."/>
            <person name="Yoshinaga Y."/>
            <person name="Zwiers L.-H."/>
            <person name="Turgeon B."/>
            <person name="Goodwin S."/>
            <person name="Spatafora J."/>
            <person name="Crous P."/>
            <person name="Grigoriev I."/>
        </authorList>
    </citation>
    <scope>NUCLEOTIDE SEQUENCE</scope>
    <source>
        <strain evidence="1">CBS 175.79</strain>
    </source>
</reference>
<organism evidence="1 2">
    <name type="scientific">Aaosphaeria arxii CBS 175.79</name>
    <dbReference type="NCBI Taxonomy" id="1450172"/>
    <lineage>
        <taxon>Eukaryota</taxon>
        <taxon>Fungi</taxon>
        <taxon>Dikarya</taxon>
        <taxon>Ascomycota</taxon>
        <taxon>Pezizomycotina</taxon>
        <taxon>Dothideomycetes</taxon>
        <taxon>Pleosporomycetidae</taxon>
        <taxon>Pleosporales</taxon>
        <taxon>Pleosporales incertae sedis</taxon>
        <taxon>Aaosphaeria</taxon>
    </lineage>
</organism>
<dbReference type="OrthoDB" id="3800592at2759"/>
<keyword evidence="2" id="KW-1185">Reference proteome</keyword>
<dbReference type="AlphaFoldDB" id="A0A6A5Y2U8"/>
<accession>A0A6A5Y2U8</accession>
<sequence length="336" mass="39251">MSPVVGRRIFKQMTVALGVWNRIAKMGHGYQVLDVSKNTPSAFDLERMLPEIHYPPPVECLLSVAPSNRNSRYYKTKDTSAQSMLQRLDIPFEYVDKTSRRERVARSPAHTTYHVKVDQRMAEFYGAERSIPGFLEPRLQRGALMTNKCDFAVYTLKPLVSQLVRHIDPGTTVKWLTTIPQPRVVFQFPGNQAALHSVLLITTALGERYVLDPTGEQFGIPQTHLFTPFWYYESEYIAEREYWSPDSLERSHVRVLYPPLKEQAFEAYMDLPGFIFWKAAREQAEETGRLWTEDGYRFDLPEVSEQNLRRRLVGVHLERPWAPLWWERLRTWWGGK</sequence>
<dbReference type="RefSeq" id="XP_033387560.1">
    <property type="nucleotide sequence ID" value="XM_033525734.1"/>
</dbReference>
<dbReference type="GeneID" id="54283131"/>
<dbReference type="Proteomes" id="UP000799778">
    <property type="component" value="Unassembled WGS sequence"/>
</dbReference>
<proteinExistence type="predicted"/>
<gene>
    <name evidence="1" type="ORF">BU24DRAFT_405923</name>
</gene>
<evidence type="ECO:0000313" key="1">
    <source>
        <dbReference type="EMBL" id="KAF2019221.1"/>
    </source>
</evidence>
<protein>
    <submittedName>
        <fullName evidence="1">Uncharacterized protein</fullName>
    </submittedName>
</protein>
<evidence type="ECO:0000313" key="2">
    <source>
        <dbReference type="Proteomes" id="UP000799778"/>
    </source>
</evidence>
<name>A0A6A5Y2U8_9PLEO</name>
<dbReference type="EMBL" id="ML978067">
    <property type="protein sequence ID" value="KAF2019221.1"/>
    <property type="molecule type" value="Genomic_DNA"/>
</dbReference>